<comment type="caution">
    <text evidence="1">The sequence shown here is derived from an EMBL/GenBank/DDBJ whole genome shotgun (WGS) entry which is preliminary data.</text>
</comment>
<proteinExistence type="predicted"/>
<gene>
    <name evidence="1" type="ORF">M9H77_35614</name>
</gene>
<reference evidence="2" key="1">
    <citation type="journal article" date="2023" name="Nat. Plants">
        <title>Single-cell RNA sequencing provides a high-resolution roadmap for understanding the multicellular compartmentation of specialized metabolism.</title>
        <authorList>
            <person name="Sun S."/>
            <person name="Shen X."/>
            <person name="Li Y."/>
            <person name="Li Y."/>
            <person name="Wang S."/>
            <person name="Li R."/>
            <person name="Zhang H."/>
            <person name="Shen G."/>
            <person name="Guo B."/>
            <person name="Wei J."/>
            <person name="Xu J."/>
            <person name="St-Pierre B."/>
            <person name="Chen S."/>
            <person name="Sun C."/>
        </authorList>
    </citation>
    <scope>NUCLEOTIDE SEQUENCE [LARGE SCALE GENOMIC DNA]</scope>
</reference>
<name>A0ACB9ZPI3_CATRO</name>
<accession>A0ACB9ZPI3</accession>
<evidence type="ECO:0000313" key="1">
    <source>
        <dbReference type="EMBL" id="KAI5649609.1"/>
    </source>
</evidence>
<evidence type="ECO:0000313" key="2">
    <source>
        <dbReference type="Proteomes" id="UP001060085"/>
    </source>
</evidence>
<dbReference type="EMBL" id="CM044708">
    <property type="protein sequence ID" value="KAI5649609.1"/>
    <property type="molecule type" value="Genomic_DNA"/>
</dbReference>
<sequence length="193" mass="21620">MEQCDIIEVELDEVDDVIEAWGYSLAAFVVGGFPGFEAIKKLTNTWKVHSTFKIHKFGWLVFRFDNEKDIQEVLDNGPYLVFSRPIVMKPVTSLFEFGSASMSTLPVWVNLRGLLCDISNDNVLAKICSKIGTPLYTDAMTGSKNRISFAKVLVDVDLAKDLVLGHSTDFCKMEMDNQAAQLHRQPGSEPPEK</sequence>
<protein>
    <submittedName>
        <fullName evidence="1">Uncharacterized protein</fullName>
    </submittedName>
</protein>
<organism evidence="1 2">
    <name type="scientific">Catharanthus roseus</name>
    <name type="common">Madagascar periwinkle</name>
    <name type="synonym">Vinca rosea</name>
    <dbReference type="NCBI Taxonomy" id="4058"/>
    <lineage>
        <taxon>Eukaryota</taxon>
        <taxon>Viridiplantae</taxon>
        <taxon>Streptophyta</taxon>
        <taxon>Embryophyta</taxon>
        <taxon>Tracheophyta</taxon>
        <taxon>Spermatophyta</taxon>
        <taxon>Magnoliopsida</taxon>
        <taxon>eudicotyledons</taxon>
        <taxon>Gunneridae</taxon>
        <taxon>Pentapetalae</taxon>
        <taxon>asterids</taxon>
        <taxon>lamiids</taxon>
        <taxon>Gentianales</taxon>
        <taxon>Apocynaceae</taxon>
        <taxon>Rauvolfioideae</taxon>
        <taxon>Vinceae</taxon>
        <taxon>Catharanthinae</taxon>
        <taxon>Catharanthus</taxon>
    </lineage>
</organism>
<dbReference type="Proteomes" id="UP001060085">
    <property type="component" value="Linkage Group LG08"/>
</dbReference>
<keyword evidence="2" id="KW-1185">Reference proteome</keyword>